<evidence type="ECO:0000313" key="2">
    <source>
        <dbReference type="Proteomes" id="UP000290407"/>
    </source>
</evidence>
<dbReference type="AlphaFoldDB" id="A0A4Q2UTJ1"/>
<accession>A0A4Q2UTJ1</accession>
<dbReference type="RefSeq" id="WP_077921878.1">
    <property type="nucleotide sequence ID" value="NZ_SBLB01000002.1"/>
</dbReference>
<evidence type="ECO:0000313" key="1">
    <source>
        <dbReference type="EMBL" id="RYC70149.1"/>
    </source>
</evidence>
<sequence length="98" mass="11565">MTVEQTSVESIFHEMGYASSTDYAIKKAREELLQELKVSLGRIDAFEKKYEMTYAEFDKQFHLLTQFSLFERDDDSMDWRAELTVLRSIEKRLATLTL</sequence>
<dbReference type="Proteomes" id="UP000290407">
    <property type="component" value="Unassembled WGS sequence"/>
</dbReference>
<gene>
    <name evidence="1" type="ORF">EQG79_09785</name>
</gene>
<protein>
    <submittedName>
        <fullName evidence="1">Uncharacterized protein</fullName>
    </submittedName>
</protein>
<reference evidence="1 2" key="1">
    <citation type="submission" date="2019-01" db="EMBL/GenBank/DDBJ databases">
        <title>Spirosoma flava sp. nov., a propanil-degrading bacterium isolated from herbicide-contaminated soil.</title>
        <authorList>
            <person name="Zhang L."/>
            <person name="Jiang J.-D."/>
        </authorList>
    </citation>
    <scope>NUCLEOTIDE SEQUENCE [LARGE SCALE GENOMIC DNA]</scope>
    <source>
        <strain evidence="1 2">TY50</strain>
    </source>
</reference>
<proteinExistence type="predicted"/>
<organism evidence="1 2">
    <name type="scientific">Spirosoma sordidisoli</name>
    <dbReference type="NCBI Taxonomy" id="2502893"/>
    <lineage>
        <taxon>Bacteria</taxon>
        <taxon>Pseudomonadati</taxon>
        <taxon>Bacteroidota</taxon>
        <taxon>Cytophagia</taxon>
        <taxon>Cytophagales</taxon>
        <taxon>Cytophagaceae</taxon>
        <taxon>Spirosoma</taxon>
    </lineage>
</organism>
<keyword evidence="2" id="KW-1185">Reference proteome</keyword>
<name>A0A4Q2UTJ1_9BACT</name>
<comment type="caution">
    <text evidence="1">The sequence shown here is derived from an EMBL/GenBank/DDBJ whole genome shotgun (WGS) entry which is preliminary data.</text>
</comment>
<dbReference type="EMBL" id="SBLB01000002">
    <property type="protein sequence ID" value="RYC70149.1"/>
    <property type="molecule type" value="Genomic_DNA"/>
</dbReference>